<dbReference type="PATRIC" id="fig|1434109.4.peg.3428"/>
<dbReference type="HOGENOM" id="CLU_2820804_0_0_2"/>
<protein>
    <submittedName>
        <fullName evidence="1">Uncharacterized protein</fullName>
    </submittedName>
</protein>
<accession>A0A0E3LLU6</accession>
<evidence type="ECO:0000313" key="1">
    <source>
        <dbReference type="EMBL" id="AKB51886.1"/>
    </source>
</evidence>
<gene>
    <name evidence="1" type="ORF">MSBRW_2633</name>
</gene>
<name>A0A0E3LLU6_METBA</name>
<dbReference type="Proteomes" id="UP000033038">
    <property type="component" value="Chromosome"/>
</dbReference>
<dbReference type="AlphaFoldDB" id="A0A0E3LLU6"/>
<sequence>MEFYNTENTASCRVFDLDITTTENTESMEEPCLYYYISVSSMLSVVFKKFIFDIFISDILWNRCSS</sequence>
<organism evidence="1 2">
    <name type="scientific">Methanosarcina barkeri str. Wiesmoor</name>
    <dbReference type="NCBI Taxonomy" id="1434109"/>
    <lineage>
        <taxon>Archaea</taxon>
        <taxon>Methanobacteriati</taxon>
        <taxon>Methanobacteriota</taxon>
        <taxon>Stenosarchaea group</taxon>
        <taxon>Methanomicrobia</taxon>
        <taxon>Methanosarcinales</taxon>
        <taxon>Methanosarcinaceae</taxon>
        <taxon>Methanosarcina</taxon>
    </lineage>
</organism>
<dbReference type="KEGG" id="mbw:MSBRW_2633"/>
<reference evidence="1 2" key="1">
    <citation type="submission" date="2014-07" db="EMBL/GenBank/DDBJ databases">
        <title>Methanogenic archaea and the global carbon cycle.</title>
        <authorList>
            <person name="Henriksen J.R."/>
            <person name="Luke J."/>
            <person name="Reinhart S."/>
            <person name="Benedict M.N."/>
            <person name="Youngblut N.D."/>
            <person name="Metcalf M.E."/>
            <person name="Whitaker R.J."/>
            <person name="Metcalf W.W."/>
        </authorList>
    </citation>
    <scope>NUCLEOTIDE SEQUENCE [LARGE SCALE GENOMIC DNA]</scope>
    <source>
        <strain evidence="1 2">Wiesmoor</strain>
    </source>
</reference>
<proteinExistence type="predicted"/>
<dbReference type="EMBL" id="CP009526">
    <property type="protein sequence ID" value="AKB51886.1"/>
    <property type="molecule type" value="Genomic_DNA"/>
</dbReference>
<evidence type="ECO:0000313" key="2">
    <source>
        <dbReference type="Proteomes" id="UP000033038"/>
    </source>
</evidence>